<dbReference type="InterPro" id="IPR012941">
    <property type="entry name" value="Phe_hydrox_C_dim_dom"/>
</dbReference>
<evidence type="ECO:0000313" key="8">
    <source>
        <dbReference type="Proteomes" id="UP000799421"/>
    </source>
</evidence>
<evidence type="ECO:0008006" key="9">
    <source>
        <dbReference type="Google" id="ProtNLM"/>
    </source>
</evidence>
<dbReference type="Gene3D" id="3.30.9.10">
    <property type="entry name" value="D-Amino Acid Oxidase, subunit A, domain 2"/>
    <property type="match status" value="1"/>
</dbReference>
<reference evidence="7" key="1">
    <citation type="journal article" date="2020" name="Stud. Mycol.">
        <title>101 Dothideomycetes genomes: a test case for predicting lifestyles and emergence of pathogens.</title>
        <authorList>
            <person name="Haridas S."/>
            <person name="Albert R."/>
            <person name="Binder M."/>
            <person name="Bloem J."/>
            <person name="Labutti K."/>
            <person name="Salamov A."/>
            <person name="Andreopoulos B."/>
            <person name="Baker S."/>
            <person name="Barry K."/>
            <person name="Bills G."/>
            <person name="Bluhm B."/>
            <person name="Cannon C."/>
            <person name="Castanera R."/>
            <person name="Culley D."/>
            <person name="Daum C."/>
            <person name="Ezra D."/>
            <person name="Gonzalez J."/>
            <person name="Henrissat B."/>
            <person name="Kuo A."/>
            <person name="Liang C."/>
            <person name="Lipzen A."/>
            <person name="Lutzoni F."/>
            <person name="Magnuson J."/>
            <person name="Mondo S."/>
            <person name="Nolan M."/>
            <person name="Ohm R."/>
            <person name="Pangilinan J."/>
            <person name="Park H.-J."/>
            <person name="Ramirez L."/>
            <person name="Alfaro M."/>
            <person name="Sun H."/>
            <person name="Tritt A."/>
            <person name="Yoshinaga Y."/>
            <person name="Zwiers L.-H."/>
            <person name="Turgeon B."/>
            <person name="Goodwin S."/>
            <person name="Spatafora J."/>
            <person name="Crous P."/>
            <person name="Grigoriev I."/>
        </authorList>
    </citation>
    <scope>NUCLEOTIDE SEQUENCE</scope>
    <source>
        <strain evidence="7">CBS 480.64</strain>
    </source>
</reference>
<dbReference type="CDD" id="cd02979">
    <property type="entry name" value="PHOX_C"/>
    <property type="match status" value="1"/>
</dbReference>
<dbReference type="EMBL" id="MU005998">
    <property type="protein sequence ID" value="KAF2859052.1"/>
    <property type="molecule type" value="Genomic_DNA"/>
</dbReference>
<dbReference type="GO" id="GO:0071949">
    <property type="term" value="F:FAD binding"/>
    <property type="evidence" value="ECO:0007669"/>
    <property type="project" value="InterPro"/>
</dbReference>
<evidence type="ECO:0000313" key="7">
    <source>
        <dbReference type="EMBL" id="KAF2859052.1"/>
    </source>
</evidence>
<evidence type="ECO:0000259" key="5">
    <source>
        <dbReference type="Pfam" id="PF01494"/>
    </source>
</evidence>
<dbReference type="Pfam" id="PF07976">
    <property type="entry name" value="Phe_hydrox_dim"/>
    <property type="match status" value="1"/>
</dbReference>
<feature type="domain" description="FAD-binding" evidence="5">
    <location>
        <begin position="9"/>
        <end position="416"/>
    </location>
</feature>
<keyword evidence="2" id="KW-0285">Flavoprotein</keyword>
<dbReference type="SUPFAM" id="SSF54373">
    <property type="entry name" value="FAD-linked reductases, C-terminal domain"/>
    <property type="match status" value="1"/>
</dbReference>
<keyword evidence="4" id="KW-0560">Oxidoreductase</keyword>
<evidence type="ECO:0000256" key="2">
    <source>
        <dbReference type="ARBA" id="ARBA00022630"/>
    </source>
</evidence>
<proteinExistence type="inferred from homology"/>
<dbReference type="InterPro" id="IPR002938">
    <property type="entry name" value="FAD-bd"/>
</dbReference>
<dbReference type="Gene3D" id="3.40.30.20">
    <property type="match status" value="1"/>
</dbReference>
<dbReference type="InterPro" id="IPR038220">
    <property type="entry name" value="PHOX_C_sf"/>
</dbReference>
<keyword evidence="3" id="KW-0274">FAD</keyword>
<dbReference type="PANTHER" id="PTHR43004:SF20">
    <property type="entry name" value="2-MONOOXYGENASE, PUTATIVE (AFU_ORTHOLOGUE AFUA_1G13660)-RELATED"/>
    <property type="match status" value="1"/>
</dbReference>
<dbReference type="GO" id="GO:0016709">
    <property type="term" value="F:oxidoreductase activity, acting on paired donors, with incorporation or reduction of molecular oxygen, NAD(P)H as one donor, and incorporation of one atom of oxygen"/>
    <property type="evidence" value="ECO:0007669"/>
    <property type="project" value="UniProtKB-ARBA"/>
</dbReference>
<dbReference type="InterPro" id="IPR036249">
    <property type="entry name" value="Thioredoxin-like_sf"/>
</dbReference>
<keyword evidence="8" id="KW-1185">Reference proteome</keyword>
<dbReference type="Proteomes" id="UP000799421">
    <property type="component" value="Unassembled WGS sequence"/>
</dbReference>
<comment type="similarity">
    <text evidence="1">Belongs to the PheA/TfdB FAD monooxygenase family.</text>
</comment>
<organism evidence="7 8">
    <name type="scientific">Piedraia hortae CBS 480.64</name>
    <dbReference type="NCBI Taxonomy" id="1314780"/>
    <lineage>
        <taxon>Eukaryota</taxon>
        <taxon>Fungi</taxon>
        <taxon>Dikarya</taxon>
        <taxon>Ascomycota</taxon>
        <taxon>Pezizomycotina</taxon>
        <taxon>Dothideomycetes</taxon>
        <taxon>Dothideomycetidae</taxon>
        <taxon>Capnodiales</taxon>
        <taxon>Piedraiaceae</taxon>
        <taxon>Piedraia</taxon>
    </lineage>
</organism>
<evidence type="ECO:0000259" key="6">
    <source>
        <dbReference type="Pfam" id="PF07976"/>
    </source>
</evidence>
<dbReference type="OrthoDB" id="1716816at2759"/>
<dbReference type="Pfam" id="PF01494">
    <property type="entry name" value="FAD_binding_3"/>
    <property type="match status" value="1"/>
</dbReference>
<evidence type="ECO:0000256" key="3">
    <source>
        <dbReference type="ARBA" id="ARBA00022827"/>
    </source>
</evidence>
<dbReference type="SUPFAM" id="SSF52833">
    <property type="entry name" value="Thioredoxin-like"/>
    <property type="match status" value="1"/>
</dbReference>
<dbReference type="AlphaFoldDB" id="A0A6A7BVE4"/>
<dbReference type="InterPro" id="IPR050641">
    <property type="entry name" value="RIFMO-like"/>
</dbReference>
<dbReference type="InterPro" id="IPR036188">
    <property type="entry name" value="FAD/NAD-bd_sf"/>
</dbReference>
<accession>A0A6A7BVE4</accession>
<feature type="domain" description="Phenol hydroxylase-like C-terminal dimerisation" evidence="6">
    <location>
        <begin position="460"/>
        <end position="674"/>
    </location>
</feature>
<gene>
    <name evidence="7" type="ORF">K470DRAFT_250053</name>
</gene>
<dbReference type="PRINTS" id="PR00420">
    <property type="entry name" value="RNGMNOXGNASE"/>
</dbReference>
<evidence type="ECO:0000256" key="1">
    <source>
        <dbReference type="ARBA" id="ARBA00007801"/>
    </source>
</evidence>
<dbReference type="SUPFAM" id="SSF51905">
    <property type="entry name" value="FAD/NAD(P)-binding domain"/>
    <property type="match status" value="1"/>
</dbReference>
<sequence>MDNTKETYTDVLIVGAGPAGMMMAAWMAKCGINYRIVDKRGTKIFNRQADGLQVRTLEILESMGVCHRVRQEGRIMTEMCFWNPDEKGIIRRSDRKADTMPGNGRYLECTLNQGRIERFFLDEIKACGGNTVERGVMPSKLVIEKEKVDDPNAYPVTVTLRHLTEEEATPKQSATASNGAVIQDGLFRSNLADDDTEEMLKASKLNMKAGKEEVVKAKYVLGSDGAHSWVRKELGFQLEGDSTDYIWGVVDIVPITDFPDIRNRCAIHSAESGSVMVIPREGRLVRLYIQLTTTSKTSDRAGEKADRSGITPDTIMASARRIFAPYNISYRRLDWWTAYQIGQRVGKNFSAYERVFLSGDAVYTHSPKAGQGMNVSMQDSFNLGWKVAGAVKGLYDRQVLKTYQSERRRIAQDLIRIDHKLSRLFSGRPAKDVMDEEGISTADFKKTFEEAHLFLTGTAVNYGPSIIVAKTGDSTSAGDGTDVAIPEKYRVQSKPSLAPTLPIGQRIKSTRIVNQADAQSIQLHDILPSNGTWRIIAFAGDVHLPSQLNKIQTLAKSIENKTSFFNRFTPPNTKADNTFEFILIHSAPREEYDIFSFPQVFRPFDEVNGWDYNKLFVDGPSYDHPSGKIHEMFGIKEDRGCVVVLRPDQHVAFVGELEDVEPLDTFFEGFMIERKGGENGIADSVEVTKGKEFVKA</sequence>
<name>A0A6A7BVE4_9PEZI</name>
<dbReference type="PANTHER" id="PTHR43004">
    <property type="entry name" value="TRK SYSTEM POTASSIUM UPTAKE PROTEIN"/>
    <property type="match status" value="1"/>
</dbReference>
<evidence type="ECO:0000256" key="4">
    <source>
        <dbReference type="ARBA" id="ARBA00023002"/>
    </source>
</evidence>
<dbReference type="Gene3D" id="3.50.50.60">
    <property type="entry name" value="FAD/NAD(P)-binding domain"/>
    <property type="match status" value="1"/>
</dbReference>
<protein>
    <recommendedName>
        <fullName evidence="9">Phenol 2-monooxygenase</fullName>
    </recommendedName>
</protein>